<dbReference type="InterPro" id="IPR035099">
    <property type="entry name" value="Anthrax_toxin_C-terminal"/>
</dbReference>
<dbReference type="SUPFAM" id="SSF81298">
    <property type="entry name" value="Adenylylcyclase toxin (the edema factor)"/>
    <property type="match status" value="1"/>
</dbReference>
<evidence type="ECO:0000259" key="1">
    <source>
        <dbReference type="Pfam" id="PF03497"/>
    </source>
</evidence>
<dbReference type="InterPro" id="IPR005165">
    <property type="entry name" value="Anthrax_toxin_edema_cen"/>
</dbReference>
<dbReference type="Gene3D" id="3.90.1760.10">
    <property type="entry name" value="Anthrax toxin, edema factor, central domain"/>
    <property type="match status" value="1"/>
</dbReference>
<evidence type="ECO:0000313" key="2">
    <source>
        <dbReference type="EMBL" id="AJP59918.1"/>
    </source>
</evidence>
<sequence>MIGLRRPNALGQSLLRDDFPTKNFHVKAKSSDRGPTAGFVPIEPRYAKVDVRQWEKQARSVASALKAGAKAVDLRLSPDRVTELISLGAMTHTGGTHYTADFPVGRLAFSLAPSRQPAGSNRVEVFDVLDAGARPVKVLTNPPELPDGFAKDKTRQASALPITADYDLFCLFPRWQRDVDQAPMPVQPHVVAGPKSPSRNLATQYLKAIAADAMRPEDPNMGNIPLFHRTVVDALNAAVTQDGYQGGKLFWHNAENGNPFSAGFSIADAPIFFVPGQREPLTAASLDDLSQVMGALRDLGYAARLSPRLSVYAR</sequence>
<dbReference type="EMBL" id="CP010897">
    <property type="protein sequence ID" value="AJP59918.1"/>
    <property type="molecule type" value="Genomic_DNA"/>
</dbReference>
<evidence type="ECO:0000313" key="3">
    <source>
        <dbReference type="Proteomes" id="UP000035085"/>
    </source>
</evidence>
<reference evidence="3" key="1">
    <citation type="submission" date="2015-02" db="EMBL/GenBank/DDBJ databases">
        <title>Complete Genome Sequencing of Pandoraea vervacti NS15 sp. nov.</title>
        <authorList>
            <person name="Chan K.-G."/>
        </authorList>
    </citation>
    <scope>NUCLEOTIDE SEQUENCE [LARGE SCALE GENOMIC DNA]</scope>
    <source>
        <strain evidence="3">NS15</strain>
    </source>
</reference>
<name>A0ABM5T559_9BURK</name>
<dbReference type="Proteomes" id="UP000035085">
    <property type="component" value="Chromosome"/>
</dbReference>
<dbReference type="Gene3D" id="3.30.70.1720">
    <property type="match status" value="1"/>
</dbReference>
<dbReference type="InterPro" id="IPR037017">
    <property type="entry name" value="Anthrax_toxin_edema_cen_sf"/>
</dbReference>
<feature type="domain" description="Anthrax toxin edema factor central" evidence="1">
    <location>
        <begin position="2"/>
        <end position="90"/>
    </location>
</feature>
<protein>
    <recommendedName>
        <fullName evidence="1">Anthrax toxin edema factor central domain-containing protein</fullName>
    </recommendedName>
</protein>
<proteinExistence type="predicted"/>
<accession>A0ABM5T559</accession>
<keyword evidence="3" id="KW-1185">Reference proteome</keyword>
<dbReference type="Pfam" id="PF03497">
    <property type="entry name" value="Anthrax_toxA"/>
    <property type="match status" value="1"/>
</dbReference>
<gene>
    <name evidence="2" type="ORF">UC34_18915</name>
</gene>
<organism evidence="2 3">
    <name type="scientific">Pandoraea vervacti</name>
    <dbReference type="NCBI Taxonomy" id="656178"/>
    <lineage>
        <taxon>Bacteria</taxon>
        <taxon>Pseudomonadati</taxon>
        <taxon>Pseudomonadota</taxon>
        <taxon>Betaproteobacteria</taxon>
        <taxon>Burkholderiales</taxon>
        <taxon>Burkholderiaceae</taxon>
        <taxon>Pandoraea</taxon>
    </lineage>
</organism>